<evidence type="ECO:0000256" key="5">
    <source>
        <dbReference type="ARBA" id="ARBA00022741"/>
    </source>
</evidence>
<comment type="function">
    <text evidence="11">A type II topoisomerase that negatively supercoils closed circular double-stranded (ds) DNA in an ATP-dependent manner to modulate DNA topology and maintain chromosomes in an underwound state. Negative supercoiling favors strand separation, and DNA replication, transcription, recombination and repair, all of which involve strand separation. Also able to catalyze the interconversion of other topological isomers of dsDNA rings, including catenanes and knotted rings. Type II topoisomerases break and join 2 DNA strands simultaneously in an ATP-dependent manner.</text>
</comment>
<dbReference type="InterPro" id="IPR003594">
    <property type="entry name" value="HATPase_dom"/>
</dbReference>
<feature type="binding site" evidence="11">
    <location>
        <position position="507"/>
    </location>
    <ligand>
        <name>Mg(2+)</name>
        <dbReference type="ChEBI" id="CHEBI:18420"/>
        <label>2</label>
    </ligand>
</feature>
<dbReference type="SMART" id="SM00387">
    <property type="entry name" value="HATPase_c"/>
    <property type="match status" value="1"/>
</dbReference>
<dbReference type="Pfam" id="PF00204">
    <property type="entry name" value="DNA_gyraseB"/>
    <property type="match status" value="1"/>
</dbReference>
<dbReference type="NCBIfam" id="NF011501">
    <property type="entry name" value="PRK14939.1"/>
    <property type="match status" value="1"/>
</dbReference>
<dbReference type="PANTHER" id="PTHR45866:SF1">
    <property type="entry name" value="DNA GYRASE SUBUNIT B, MITOCHONDRIAL"/>
    <property type="match status" value="1"/>
</dbReference>
<feature type="binding site" evidence="11">
    <location>
        <position position="507"/>
    </location>
    <ligand>
        <name>Mg(2+)</name>
        <dbReference type="ChEBI" id="CHEBI:18420"/>
        <label>1</label>
        <note>catalytic</note>
    </ligand>
</feature>
<feature type="region of interest" description="Disordered" evidence="12">
    <location>
        <begin position="715"/>
        <end position="743"/>
    </location>
</feature>
<organism evidence="14 15">
    <name type="scientific">Sphingomonas anseongensis</name>
    <dbReference type="NCBI Taxonomy" id="2908207"/>
    <lineage>
        <taxon>Bacteria</taxon>
        <taxon>Pseudomonadati</taxon>
        <taxon>Pseudomonadota</taxon>
        <taxon>Alphaproteobacteria</taxon>
        <taxon>Sphingomonadales</taxon>
        <taxon>Sphingomonadaceae</taxon>
        <taxon>Sphingomonas</taxon>
    </lineage>
</organism>
<dbReference type="InterPro" id="IPR000565">
    <property type="entry name" value="Topo_IIA_B"/>
</dbReference>
<protein>
    <recommendedName>
        <fullName evidence="11">DNA gyrase subunit B</fullName>
        <ecNumber evidence="11">5.6.2.2</ecNumber>
    </recommendedName>
</protein>
<dbReference type="PRINTS" id="PR01159">
    <property type="entry name" value="DNAGYRASEB"/>
</dbReference>
<dbReference type="SUPFAM" id="SSF56719">
    <property type="entry name" value="Type II DNA topoisomerase"/>
    <property type="match status" value="1"/>
</dbReference>
<keyword evidence="8 11" id="KW-0799">Topoisomerase</keyword>
<dbReference type="InterPro" id="IPR034160">
    <property type="entry name" value="TOPRIM_GyrB"/>
</dbReference>
<dbReference type="Gene3D" id="3.30.230.10">
    <property type="match status" value="1"/>
</dbReference>
<accession>A0ABT0RGE0</accession>
<keyword evidence="7 11" id="KW-0460">Magnesium</keyword>
<feature type="domain" description="Toprim" evidence="13">
    <location>
        <begin position="427"/>
        <end position="542"/>
    </location>
</feature>
<dbReference type="InterPro" id="IPR014721">
    <property type="entry name" value="Ribsml_uS5_D2-typ_fold_subgr"/>
</dbReference>
<dbReference type="Pfam" id="PF02518">
    <property type="entry name" value="HATPase_c"/>
    <property type="match status" value="1"/>
</dbReference>
<comment type="miscellaneous">
    <text evidence="11">Few gyrases are as efficient as E.coli at forming negative supercoils. Not all organisms have 2 type II topoisomerases; in organisms with a single type II topoisomerase this enzyme also has to decatenate newly replicated chromosomes.</text>
</comment>
<evidence type="ECO:0000256" key="12">
    <source>
        <dbReference type="SAM" id="MobiDB-lite"/>
    </source>
</evidence>
<dbReference type="EC" id="5.6.2.2" evidence="11"/>
<dbReference type="InterPro" id="IPR013506">
    <property type="entry name" value="Topo_IIA_bsu_dom2"/>
</dbReference>
<dbReference type="InterPro" id="IPR001241">
    <property type="entry name" value="Topo_IIA"/>
</dbReference>
<dbReference type="CDD" id="cd16928">
    <property type="entry name" value="HATPase_GyrB-like"/>
    <property type="match status" value="1"/>
</dbReference>
<reference evidence="14" key="1">
    <citation type="submission" date="2022-05" db="EMBL/GenBank/DDBJ databases">
        <authorList>
            <person name="Jo J.-H."/>
            <person name="Im W.-T."/>
        </authorList>
    </citation>
    <scope>NUCLEOTIDE SEQUENCE</scope>
    <source>
        <strain evidence="14">RG327</strain>
    </source>
</reference>
<dbReference type="InterPro" id="IPR013760">
    <property type="entry name" value="Topo_IIA-like_dom_sf"/>
</dbReference>
<feature type="binding site" evidence="11">
    <location>
        <position position="509"/>
    </location>
    <ligand>
        <name>Mg(2+)</name>
        <dbReference type="ChEBI" id="CHEBI:18420"/>
        <label>2</label>
    </ligand>
</feature>
<evidence type="ECO:0000256" key="1">
    <source>
        <dbReference type="ARBA" id="ARBA00000185"/>
    </source>
</evidence>
<evidence type="ECO:0000256" key="4">
    <source>
        <dbReference type="ARBA" id="ARBA00022723"/>
    </source>
</evidence>
<evidence type="ECO:0000256" key="6">
    <source>
        <dbReference type="ARBA" id="ARBA00022840"/>
    </source>
</evidence>
<keyword evidence="6 11" id="KW-0067">ATP-binding</keyword>
<evidence type="ECO:0000256" key="3">
    <source>
        <dbReference type="ARBA" id="ARBA00022490"/>
    </source>
</evidence>
<feature type="binding site" evidence="11">
    <location>
        <position position="433"/>
    </location>
    <ligand>
        <name>Mg(2+)</name>
        <dbReference type="ChEBI" id="CHEBI:18420"/>
        <label>1</label>
        <note>catalytic</note>
    </ligand>
</feature>
<evidence type="ECO:0000256" key="10">
    <source>
        <dbReference type="ARBA" id="ARBA00023235"/>
    </source>
</evidence>
<dbReference type="PROSITE" id="PS00177">
    <property type="entry name" value="TOPOISOMERASE_II"/>
    <property type="match status" value="1"/>
</dbReference>
<keyword evidence="9" id="KW-0238">DNA-binding</keyword>
<dbReference type="InterPro" id="IPR013759">
    <property type="entry name" value="Topo_IIA_B_C"/>
</dbReference>
<dbReference type="Pfam" id="PF00986">
    <property type="entry name" value="DNA_gyraseB_C"/>
    <property type="match status" value="1"/>
</dbReference>
<dbReference type="RefSeq" id="WP_249868244.1">
    <property type="nucleotide sequence ID" value="NZ_JAMGBC010000001.1"/>
</dbReference>
<dbReference type="InterPro" id="IPR018522">
    <property type="entry name" value="TopoIIA_CS"/>
</dbReference>
<sequence>MATDPNQNSYGAESIKVLKGLDAVRKRPGMYIGDTDDGSGLHHMVFEVSDNAIDEALAGHCDRILITLNADGSVSVEDNGRGIPTGIHKEEGVSAAEVIMTQLHAGGKFENTSDDNAYKVSGGLHGVGVSVVNALSEWLELTIWRDGEEHFMRFRHGVAEKPLKVVGKTDKRGTRVTFLPSSDTFKIIDFDFDRLEHRFRELAFLNSGVRLELRDERHDEPKSVEMHYEGGIAAFVQYLDRAKAPLIPEPIAIHGQRDDVGIDVALEWNDSYYENVLAFTNNIPQRDGGTHLSAFRAALTRTLNNYSEQSGALKREKISLAGEDMREGLTAIVSVKLPDPKFGSQTKDKLVSSEVRQPLESLMADKLAEWLEENPAHARTIVQKIIDAAAAREAARKAREASRKSVMGVASLPGKLHDCSERDPAKSELFLVEGDSAGGSAKQGRDSKFQAILPLRGKILNVERARFDRMLSSREIGTMIQALGTGIGREEFNLEKLRYHKIVIMTDADVDGAHIRTLLLTFFYRQMPELIEAGHLLIAQPPLYKVSRGRSEVYLKDDAALDEYLVNAGLDGLVLDTGEGQRSGGDLRALVDHARRVRTLMRYAPRKYDSALLEGLALNGALKPNLDRAGRDAAIAKVADWLGRGDLEAAWTGESSEDGGYLLRRLWRGVTDVFVIEKAFLASAEGRKLHGLAAEEAAVYSQPLVLRTVKKGAVVTEEEKPEPIEGADPDEQPVEAETDKKSVPVTRPSELLDAVLAAGRKGLSIQRYKGLGEMNAEQLWETTLDPSNRSLLRVEVTQADVADEIFTRLMGDVVEPRREFIQENALSVANLDV</sequence>
<evidence type="ECO:0000259" key="13">
    <source>
        <dbReference type="PROSITE" id="PS50880"/>
    </source>
</evidence>
<keyword evidence="3 11" id="KW-0963">Cytoplasm</keyword>
<name>A0ABT0RGE0_9SPHN</name>
<evidence type="ECO:0000256" key="2">
    <source>
        <dbReference type="ARBA" id="ARBA00010708"/>
    </source>
</evidence>
<keyword evidence="4 11" id="KW-0479">Metal-binding</keyword>
<comment type="catalytic activity">
    <reaction evidence="1 11">
        <text>ATP-dependent breakage, passage and rejoining of double-stranded DNA.</text>
        <dbReference type="EC" id="5.6.2.2"/>
    </reaction>
</comment>
<dbReference type="NCBIfam" id="TIGR01059">
    <property type="entry name" value="gyrB"/>
    <property type="match status" value="1"/>
</dbReference>
<evidence type="ECO:0000256" key="9">
    <source>
        <dbReference type="ARBA" id="ARBA00023125"/>
    </source>
</evidence>
<dbReference type="Gene3D" id="3.40.50.670">
    <property type="match status" value="2"/>
</dbReference>
<gene>
    <name evidence="11 14" type="primary">gyrB</name>
    <name evidence="14" type="ORF">LZ519_08475</name>
</gene>
<evidence type="ECO:0000313" key="15">
    <source>
        <dbReference type="Proteomes" id="UP001165343"/>
    </source>
</evidence>
<comment type="subunit">
    <text evidence="11">Heterotetramer, composed of two GyrA and two GyrB chains. In the heterotetramer, GyrA contains the active site tyrosine that forms a transient covalent intermediate with DNA, while GyrB binds cofactors and catalyzes ATP hydrolysis.</text>
</comment>
<dbReference type="InterPro" id="IPR036890">
    <property type="entry name" value="HATPase_C_sf"/>
</dbReference>
<dbReference type="NCBIfam" id="NF004189">
    <property type="entry name" value="PRK05644.1"/>
    <property type="match status" value="1"/>
</dbReference>
<dbReference type="Gene3D" id="3.30.565.10">
    <property type="entry name" value="Histidine kinase-like ATPase, C-terminal domain"/>
    <property type="match status" value="1"/>
</dbReference>
<dbReference type="InterPro" id="IPR002288">
    <property type="entry name" value="DNA_gyrase_B_C"/>
</dbReference>
<dbReference type="CDD" id="cd00822">
    <property type="entry name" value="TopoII_Trans_DNA_gyrase"/>
    <property type="match status" value="1"/>
</dbReference>
<dbReference type="HAMAP" id="MF_01898">
    <property type="entry name" value="GyrB"/>
    <property type="match status" value="1"/>
</dbReference>
<dbReference type="Pfam" id="PF21249">
    <property type="entry name" value="GyrB_hook"/>
    <property type="match status" value="1"/>
</dbReference>
<evidence type="ECO:0000313" key="14">
    <source>
        <dbReference type="EMBL" id="MCL6679342.1"/>
    </source>
</evidence>
<dbReference type="InterPro" id="IPR049353">
    <property type="entry name" value="GyrB_hook"/>
</dbReference>
<dbReference type="SUPFAM" id="SSF54211">
    <property type="entry name" value="Ribosomal protein S5 domain 2-like"/>
    <property type="match status" value="1"/>
</dbReference>
<dbReference type="PRINTS" id="PR00418">
    <property type="entry name" value="TPI2FAMILY"/>
</dbReference>
<dbReference type="GO" id="GO:0003918">
    <property type="term" value="F:DNA topoisomerase type II (double strand cut, ATP-hydrolyzing) activity"/>
    <property type="evidence" value="ECO:0007669"/>
    <property type="project" value="UniProtKB-EC"/>
</dbReference>
<dbReference type="CDD" id="cd03366">
    <property type="entry name" value="TOPRIM_TopoIIA_GyrB"/>
    <property type="match status" value="1"/>
</dbReference>
<keyword evidence="10 11" id="KW-0413">Isomerase</keyword>
<comment type="caution">
    <text evidence="14">The sequence shown here is derived from an EMBL/GenBank/DDBJ whole genome shotgun (WGS) entry which is preliminary data.</text>
</comment>
<dbReference type="PROSITE" id="PS50880">
    <property type="entry name" value="TOPRIM"/>
    <property type="match status" value="1"/>
</dbReference>
<dbReference type="InterPro" id="IPR006171">
    <property type="entry name" value="TOPRIM_dom"/>
</dbReference>
<keyword evidence="5 11" id="KW-0547">Nucleotide-binding</keyword>
<dbReference type="EMBL" id="JAMGBC010000001">
    <property type="protein sequence ID" value="MCL6679342.1"/>
    <property type="molecule type" value="Genomic_DNA"/>
</dbReference>
<evidence type="ECO:0000256" key="11">
    <source>
        <dbReference type="HAMAP-Rule" id="MF_01898"/>
    </source>
</evidence>
<dbReference type="SUPFAM" id="SSF55874">
    <property type="entry name" value="ATPase domain of HSP90 chaperone/DNA topoisomerase II/histidine kinase"/>
    <property type="match status" value="1"/>
</dbReference>
<dbReference type="InterPro" id="IPR020568">
    <property type="entry name" value="Ribosomal_Su5_D2-typ_SF"/>
</dbReference>
<feature type="site" description="Interaction with DNA" evidence="11">
    <location>
        <position position="461"/>
    </location>
</feature>
<dbReference type="SMART" id="SM00433">
    <property type="entry name" value="TOP2c"/>
    <property type="match status" value="1"/>
</dbReference>
<keyword evidence="15" id="KW-1185">Reference proteome</keyword>
<evidence type="ECO:0000256" key="8">
    <source>
        <dbReference type="ARBA" id="ARBA00023029"/>
    </source>
</evidence>
<dbReference type="PANTHER" id="PTHR45866">
    <property type="entry name" value="DNA GYRASE/TOPOISOMERASE SUBUNIT B"/>
    <property type="match status" value="1"/>
</dbReference>
<comment type="cofactor">
    <cofactor evidence="11">
        <name>Mg(2+)</name>
        <dbReference type="ChEBI" id="CHEBI:18420"/>
    </cofactor>
    <cofactor evidence="11">
        <name>Mn(2+)</name>
        <dbReference type="ChEBI" id="CHEBI:29035"/>
    </cofactor>
    <cofactor evidence="11">
        <name>Ca(2+)</name>
        <dbReference type="ChEBI" id="CHEBI:29108"/>
    </cofactor>
    <text evidence="11">Binds two Mg(2+) per subunit. The magnesium ions form salt bridges with both the protein and the DNA. Can also accept other divalent metal cations, such as Mn(2+) or Ca(2+).</text>
</comment>
<dbReference type="Pfam" id="PF01751">
    <property type="entry name" value="Toprim"/>
    <property type="match status" value="1"/>
</dbReference>
<evidence type="ECO:0000256" key="7">
    <source>
        <dbReference type="ARBA" id="ARBA00022842"/>
    </source>
</evidence>
<feature type="site" description="Interaction with DNA" evidence="11">
    <location>
        <position position="458"/>
    </location>
</feature>
<dbReference type="InterPro" id="IPR011557">
    <property type="entry name" value="GyrB"/>
</dbReference>
<dbReference type="Proteomes" id="UP001165343">
    <property type="component" value="Unassembled WGS sequence"/>
</dbReference>
<comment type="similarity">
    <text evidence="2 11">Belongs to the type II topoisomerase GyrB family.</text>
</comment>
<feature type="compositionally biased region" description="Acidic residues" evidence="12">
    <location>
        <begin position="725"/>
        <end position="736"/>
    </location>
</feature>
<proteinExistence type="inferred from homology"/>
<comment type="subcellular location">
    <subcellularLocation>
        <location evidence="11">Cytoplasm</location>
    </subcellularLocation>
</comment>